<dbReference type="Gene3D" id="1.20.5.170">
    <property type="match status" value="1"/>
</dbReference>
<dbReference type="Pfam" id="PF03308">
    <property type="entry name" value="MeaB"/>
    <property type="match status" value="1"/>
</dbReference>
<name>A0A5C6UYJ9_9FLAO</name>
<dbReference type="PANTHER" id="PTHR23408:SF3">
    <property type="entry name" value="METHYLMALONIC ACIDURIA TYPE A PROTEIN, MITOCHONDRIAL"/>
    <property type="match status" value="1"/>
</dbReference>
<accession>A0A5C6UYJ9</accession>
<reference evidence="2 3" key="1">
    <citation type="submission" date="2019-08" db="EMBL/GenBank/DDBJ databases">
        <title>Genome of Luteibaculum oceani JCM 18817.</title>
        <authorList>
            <person name="Bowman J.P."/>
        </authorList>
    </citation>
    <scope>NUCLEOTIDE SEQUENCE [LARGE SCALE GENOMIC DNA]</scope>
    <source>
        <strain evidence="2 3">JCM 18817</strain>
    </source>
</reference>
<dbReference type="SUPFAM" id="SSF52540">
    <property type="entry name" value="P-loop containing nucleoside triphosphate hydrolases"/>
    <property type="match status" value="1"/>
</dbReference>
<dbReference type="GO" id="GO:0005737">
    <property type="term" value="C:cytoplasm"/>
    <property type="evidence" value="ECO:0007669"/>
    <property type="project" value="TreeGrafter"/>
</dbReference>
<proteinExistence type="inferred from homology"/>
<dbReference type="OrthoDB" id="9778292at2"/>
<dbReference type="RefSeq" id="WP_147014580.1">
    <property type="nucleotide sequence ID" value="NZ_VORB01000006.1"/>
</dbReference>
<dbReference type="EC" id="3.6.5.-" evidence="2"/>
<dbReference type="AlphaFoldDB" id="A0A5C6UYJ9"/>
<keyword evidence="2" id="KW-0378">Hydrolase</keyword>
<dbReference type="EMBL" id="VORB01000006">
    <property type="protein sequence ID" value="TXC78553.1"/>
    <property type="molecule type" value="Genomic_DNA"/>
</dbReference>
<comment type="caution">
    <text evidence="2">The sequence shown here is derived from an EMBL/GenBank/DDBJ whole genome shotgun (WGS) entry which is preliminary data.</text>
</comment>
<protein>
    <submittedName>
        <fullName evidence="2">Methylmalonyl Co-A mutase-associated GTPase MeaB</fullName>
        <ecNumber evidence="2">3.6.5.-</ecNumber>
    </submittedName>
</protein>
<evidence type="ECO:0000313" key="3">
    <source>
        <dbReference type="Proteomes" id="UP000321168"/>
    </source>
</evidence>
<dbReference type="PANTHER" id="PTHR23408">
    <property type="entry name" value="METHYLMALONYL-COA MUTASE"/>
    <property type="match status" value="1"/>
</dbReference>
<dbReference type="NCBIfam" id="NF006958">
    <property type="entry name" value="PRK09435.1"/>
    <property type="match status" value="1"/>
</dbReference>
<evidence type="ECO:0000313" key="2">
    <source>
        <dbReference type="EMBL" id="TXC78553.1"/>
    </source>
</evidence>
<dbReference type="InterPro" id="IPR027417">
    <property type="entry name" value="P-loop_NTPase"/>
</dbReference>
<dbReference type="Proteomes" id="UP000321168">
    <property type="component" value="Unassembled WGS sequence"/>
</dbReference>
<dbReference type="Gene3D" id="1.10.287.130">
    <property type="match status" value="1"/>
</dbReference>
<dbReference type="GO" id="GO:0005525">
    <property type="term" value="F:GTP binding"/>
    <property type="evidence" value="ECO:0007669"/>
    <property type="project" value="InterPro"/>
</dbReference>
<gene>
    <name evidence="2" type="primary">meaB</name>
    <name evidence="2" type="ORF">FRX97_07490</name>
</gene>
<comment type="similarity">
    <text evidence="1">Belongs to the SIMIBI class G3E GTPase family. ArgK/MeaB subfamily.</text>
</comment>
<evidence type="ECO:0000256" key="1">
    <source>
        <dbReference type="ARBA" id="ARBA00009625"/>
    </source>
</evidence>
<dbReference type="Gene3D" id="3.40.50.300">
    <property type="entry name" value="P-loop containing nucleotide triphosphate hydrolases"/>
    <property type="match status" value="1"/>
</dbReference>
<organism evidence="2 3">
    <name type="scientific">Luteibaculum oceani</name>
    <dbReference type="NCBI Taxonomy" id="1294296"/>
    <lineage>
        <taxon>Bacteria</taxon>
        <taxon>Pseudomonadati</taxon>
        <taxon>Bacteroidota</taxon>
        <taxon>Flavobacteriia</taxon>
        <taxon>Flavobacteriales</taxon>
        <taxon>Luteibaculaceae</taxon>
        <taxon>Luteibaculum</taxon>
    </lineage>
</organism>
<keyword evidence="3" id="KW-1185">Reference proteome</keyword>
<sequence length="347" mass="38258">MEKRLSAREKAIAKLKKSNSSDLNPSELVKKLVAGDLNTLSTAITLVESKLDKHKKIALEVLDRCIPHAGNAKRIGITGVPGVGKSSFLEAFGMYLVEQYQLKIAVLAIDPSSVSSGGSILGDKTRMEELSMHPNVFIRPSPTSNSLGGVARKTREALLLCEAAGYDVIFIETVGVGQSETTVKNLVDFFLLLMLSGAGDELQGIKRGIMEMADALVITKADGDNKNQALKAARSYKSAMHLLPPHPYNWTPKVDTCSSKEKEGLDRVWNIVSDYFDTATNKEFLQHLRAKQNITWFEQSLDDILKEEILSNGEIKSKYLDYKTQVEKGEKLPHIAAQELVKTILKN</sequence>
<dbReference type="InterPro" id="IPR005129">
    <property type="entry name" value="GTPase_ArgK"/>
</dbReference>
<dbReference type="GO" id="GO:0003924">
    <property type="term" value="F:GTPase activity"/>
    <property type="evidence" value="ECO:0007669"/>
    <property type="project" value="InterPro"/>
</dbReference>
<dbReference type="CDD" id="cd03114">
    <property type="entry name" value="MMAA-like"/>
    <property type="match status" value="1"/>
</dbReference>
<dbReference type="NCBIfam" id="TIGR00750">
    <property type="entry name" value="lao"/>
    <property type="match status" value="1"/>
</dbReference>